<proteinExistence type="predicted"/>
<keyword evidence="3" id="KW-1185">Reference proteome</keyword>
<dbReference type="AlphaFoldDB" id="A0A8W8JCG6"/>
<evidence type="ECO:0000256" key="1">
    <source>
        <dbReference type="SAM" id="SignalP"/>
    </source>
</evidence>
<evidence type="ECO:0000313" key="2">
    <source>
        <dbReference type="EnsemblMetazoa" id="G17756.4:cds"/>
    </source>
</evidence>
<feature type="chain" id="PRO_5036445910" evidence="1">
    <location>
        <begin position="23"/>
        <end position="229"/>
    </location>
</feature>
<sequence length="229" mass="26150">MIRNLKGILLSVLSVTVSLTSGYLKHPSEDCEDYCLPEKTTCSVTCRRNHLFNKLRFFDCSRLCKSSFLKCCEKCNQNAQRKKLSWQNRAQNKQIHTIQGEIKSPNVNKGETNIINIGKALTNQTSGTQELANHTQVKEAQSNSTTATQAPSQQLHSWTTMNPALMRQQPMPPGKACLIVCTAERYTCQRECQLTPYDFGCMPECDVDYYDCERDCQIQARYHRHPFGR</sequence>
<organism evidence="2 3">
    <name type="scientific">Magallana gigas</name>
    <name type="common">Pacific oyster</name>
    <name type="synonym">Crassostrea gigas</name>
    <dbReference type="NCBI Taxonomy" id="29159"/>
    <lineage>
        <taxon>Eukaryota</taxon>
        <taxon>Metazoa</taxon>
        <taxon>Spiralia</taxon>
        <taxon>Lophotrochozoa</taxon>
        <taxon>Mollusca</taxon>
        <taxon>Bivalvia</taxon>
        <taxon>Autobranchia</taxon>
        <taxon>Pteriomorphia</taxon>
        <taxon>Ostreida</taxon>
        <taxon>Ostreoidea</taxon>
        <taxon>Ostreidae</taxon>
        <taxon>Magallana</taxon>
    </lineage>
</organism>
<keyword evidence="1" id="KW-0732">Signal</keyword>
<accession>A0A8W8JCG6</accession>
<evidence type="ECO:0000313" key="3">
    <source>
        <dbReference type="Proteomes" id="UP000005408"/>
    </source>
</evidence>
<feature type="signal peptide" evidence="1">
    <location>
        <begin position="1"/>
        <end position="22"/>
    </location>
</feature>
<protein>
    <submittedName>
        <fullName evidence="2">Uncharacterized protein</fullName>
    </submittedName>
</protein>
<dbReference type="Proteomes" id="UP000005408">
    <property type="component" value="Unassembled WGS sequence"/>
</dbReference>
<dbReference type="EnsemblMetazoa" id="G17756.4">
    <property type="protein sequence ID" value="G17756.4:cds"/>
    <property type="gene ID" value="G17756"/>
</dbReference>
<name>A0A8W8JCG6_MAGGI</name>
<reference evidence="2" key="1">
    <citation type="submission" date="2022-08" db="UniProtKB">
        <authorList>
            <consortium name="EnsemblMetazoa"/>
        </authorList>
    </citation>
    <scope>IDENTIFICATION</scope>
    <source>
        <strain evidence="2">05x7-T-G4-1.051#20</strain>
    </source>
</reference>